<dbReference type="EMBL" id="CWJI01000001">
    <property type="protein sequence ID" value="CRY54246.1"/>
    <property type="molecule type" value="Genomic_DNA"/>
</dbReference>
<accession>A0A0H5MAZ5</accession>
<dbReference type="Gene3D" id="1.25.40.10">
    <property type="entry name" value="Tetratricopeptide repeat domain"/>
    <property type="match status" value="1"/>
</dbReference>
<keyword evidence="3" id="KW-1133">Transmembrane helix</keyword>
<evidence type="ECO:0000313" key="6">
    <source>
        <dbReference type="Proteomes" id="UP000043316"/>
    </source>
</evidence>
<dbReference type="SUPFAM" id="SSF48452">
    <property type="entry name" value="TPR-like"/>
    <property type="match status" value="1"/>
</dbReference>
<dbReference type="AlphaFoldDB" id="A0A0H5MAZ5"/>
<keyword evidence="1" id="KW-0677">Repeat</keyword>
<evidence type="ECO:0000256" key="1">
    <source>
        <dbReference type="ARBA" id="ARBA00022737"/>
    </source>
</evidence>
<reference evidence="6" key="1">
    <citation type="submission" date="2015-03" db="EMBL/GenBank/DDBJ databases">
        <authorList>
            <consortium name="Pathogen Informatics"/>
        </authorList>
    </citation>
    <scope>NUCLEOTIDE SEQUENCE [LARGE SCALE GENOMIC DNA]</scope>
    <source>
        <strain evidence="6">R148</strain>
    </source>
</reference>
<feature type="transmembrane region" description="Helical" evidence="3">
    <location>
        <begin position="31"/>
        <end position="49"/>
    </location>
</feature>
<keyword evidence="3" id="KW-0472">Membrane</keyword>
<name>A0A0H5MAZ5_YERIN</name>
<evidence type="ECO:0000259" key="4">
    <source>
        <dbReference type="Pfam" id="PF23914"/>
    </source>
</evidence>
<feature type="domain" description="Cytochrome c-type biogenesis protein H TPR" evidence="4">
    <location>
        <begin position="87"/>
        <end position="198"/>
    </location>
</feature>
<organism evidence="5 6">
    <name type="scientific">Yersinia intermedia</name>
    <dbReference type="NCBI Taxonomy" id="631"/>
    <lineage>
        <taxon>Bacteria</taxon>
        <taxon>Pseudomonadati</taxon>
        <taxon>Pseudomonadota</taxon>
        <taxon>Gammaproteobacteria</taxon>
        <taxon>Enterobacterales</taxon>
        <taxon>Yersiniaceae</taxon>
        <taxon>Yersinia</taxon>
    </lineage>
</organism>
<gene>
    <name evidence="5" type="primary">nrfG</name>
    <name evidence="5" type="ORF">ERS008476_01160</name>
</gene>
<evidence type="ECO:0000256" key="3">
    <source>
        <dbReference type="SAM" id="Phobius"/>
    </source>
</evidence>
<keyword evidence="3" id="KW-0812">Transmembrane</keyword>
<dbReference type="Pfam" id="PF23914">
    <property type="entry name" value="TPR_CcmH_CycH"/>
    <property type="match status" value="1"/>
</dbReference>
<proteinExistence type="predicted"/>
<dbReference type="RefSeq" id="WP_053009103.1">
    <property type="nucleotide sequence ID" value="NZ_CWJI01000001.1"/>
</dbReference>
<dbReference type="Proteomes" id="UP000043316">
    <property type="component" value="Unassembled WGS sequence"/>
</dbReference>
<keyword evidence="2" id="KW-0802">TPR repeat</keyword>
<dbReference type="PANTHER" id="PTHR47870:SF2">
    <property type="entry name" value="FORMATE-DEPENDENT NITRITE REDUCTASE COMPLEX SUBUNIT NRFF"/>
    <property type="match status" value="1"/>
</dbReference>
<evidence type="ECO:0000313" key="5">
    <source>
        <dbReference type="EMBL" id="CRY54246.1"/>
    </source>
</evidence>
<dbReference type="InterPro" id="IPR011990">
    <property type="entry name" value="TPR-like_helical_dom_sf"/>
</dbReference>
<dbReference type="InterPro" id="IPR051263">
    <property type="entry name" value="C-type_cytochrome_biogenesis"/>
</dbReference>
<dbReference type="PANTHER" id="PTHR47870">
    <property type="entry name" value="CYTOCHROME C-TYPE BIOGENESIS PROTEIN CCMH"/>
    <property type="match status" value="1"/>
</dbReference>
<dbReference type="InterPro" id="IPR056413">
    <property type="entry name" value="TPR_CcmH_CycH"/>
</dbReference>
<dbReference type="GO" id="GO:0005886">
    <property type="term" value="C:plasma membrane"/>
    <property type="evidence" value="ECO:0007669"/>
    <property type="project" value="TreeGrafter"/>
</dbReference>
<protein>
    <submittedName>
        <fullName evidence="5">YfrE protein</fullName>
    </submittedName>
</protein>
<evidence type="ECO:0000256" key="2">
    <source>
        <dbReference type="ARBA" id="ARBA00022803"/>
    </source>
</evidence>
<sequence length="222" mass="25475">MVLAIGLAFMLLLILAGIGWPWFAQYGRISWRWPVGFTLVVLSLMLLGYQHLGRFTLVQQEVLRQQEAMRLNNMLDKQSDDPTLYRLQQRIRQSPDNGGGWLSLAQHYLYRNEFDDALFALQQAERLQGANAVLDAARATVLYYQADKKMTKEVAYWLQQSLAKEPLQYTALMLQASDQFTHGRYVEAIAIWQQLLDSDNPDVDRAVIIQALALARMMQHAS</sequence>